<reference evidence="4" key="2">
    <citation type="journal article" name="BMC Genomics">
        <title>Long-read sequencing and de novo genome assembly of marine medaka (Oryzias melastigma).</title>
        <authorList>
            <person name="Liang P."/>
            <person name="Saqib H.S.A."/>
            <person name="Ni X."/>
            <person name="Shen Y."/>
        </authorList>
    </citation>
    <scope>NUCLEOTIDE SEQUENCE</scope>
    <source>
        <strain evidence="4">Bigg-433</strain>
    </source>
</reference>
<keyword evidence="3" id="KW-0812">Transmembrane</keyword>
<dbReference type="PANTHER" id="PTHR21687:SF6">
    <property type="entry name" value="PLASMALEMMA VESICLE-ASSOCIATED PROTEIN"/>
    <property type="match status" value="1"/>
</dbReference>
<keyword evidence="3" id="KW-1133">Transmembrane helix</keyword>
<dbReference type="Pfam" id="PF06637">
    <property type="entry name" value="PV-1"/>
    <property type="match status" value="1"/>
</dbReference>
<dbReference type="GO" id="GO:0007219">
    <property type="term" value="P:Notch signaling pathway"/>
    <property type="evidence" value="ECO:0007669"/>
    <property type="project" value="Ensembl"/>
</dbReference>
<dbReference type="AlphaFoldDB" id="A0A3B3BFT3"/>
<keyword evidence="1" id="KW-0175">Coiled coil</keyword>
<evidence type="ECO:0000256" key="3">
    <source>
        <dbReference type="SAM" id="Phobius"/>
    </source>
</evidence>
<evidence type="ECO:0000313" key="6">
    <source>
        <dbReference type="Proteomes" id="UP000261560"/>
    </source>
</evidence>
<dbReference type="Proteomes" id="UP000261560">
    <property type="component" value="Unplaced"/>
</dbReference>
<evidence type="ECO:0000313" key="4">
    <source>
        <dbReference type="EMBL" id="KAF6734403.1"/>
    </source>
</evidence>
<evidence type="ECO:0000256" key="2">
    <source>
        <dbReference type="SAM" id="MobiDB-lite"/>
    </source>
</evidence>
<dbReference type="Ensembl" id="ENSOMET00000009773.1">
    <property type="protein sequence ID" value="ENSOMEP00000004067.1"/>
    <property type="gene ID" value="ENSOMEG00000005004.1"/>
</dbReference>
<feature type="region of interest" description="Disordered" evidence="2">
    <location>
        <begin position="357"/>
        <end position="422"/>
    </location>
</feature>
<dbReference type="STRING" id="30732.ENSOMEP00000004067"/>
<dbReference type="GeneTree" id="ENSGT00390000006166"/>
<dbReference type="PANTHER" id="PTHR21687">
    <property type="entry name" value="PLASMALEMMA VESICLE-ASSOCIATED PROTEIN"/>
    <property type="match status" value="1"/>
</dbReference>
<dbReference type="Proteomes" id="UP000646548">
    <property type="component" value="Unassembled WGS sequence"/>
</dbReference>
<feature type="coiled-coil region" evidence="1">
    <location>
        <begin position="61"/>
        <end position="130"/>
    </location>
</feature>
<evidence type="ECO:0000313" key="5">
    <source>
        <dbReference type="Ensembl" id="ENSOMEP00000004067.1"/>
    </source>
</evidence>
<feature type="transmembrane region" description="Helical" evidence="3">
    <location>
        <begin position="30"/>
        <end position="56"/>
    </location>
</feature>
<name>A0A3B3BFT3_ORYME</name>
<keyword evidence="3" id="KW-0472">Membrane</keyword>
<reference evidence="5" key="1">
    <citation type="submission" date="2025-05" db="UniProtKB">
        <authorList>
            <consortium name="Ensembl"/>
        </authorList>
    </citation>
    <scope>IDENTIFICATION</scope>
</reference>
<feature type="compositionally biased region" description="Polar residues" evidence="2">
    <location>
        <begin position="397"/>
        <end position="410"/>
    </location>
</feature>
<accession>A0A3B3BFT3</accession>
<dbReference type="GO" id="GO:0002693">
    <property type="term" value="P:positive regulation of cellular extravasation"/>
    <property type="evidence" value="ECO:0007669"/>
    <property type="project" value="TreeGrafter"/>
</dbReference>
<keyword evidence="6" id="KW-1185">Reference proteome</keyword>
<gene>
    <name evidence="4" type="ORF">FQA47_010126</name>
</gene>
<dbReference type="InterPro" id="IPR009538">
    <property type="entry name" value="PV-1"/>
</dbReference>
<dbReference type="OMA" id="ETNKSCD"/>
<sequence>MYSSSYTRAKLGPFEGREPLRRSKGKSCGYYMRIVFFFSSLIQTLIIVSLVLFLIYGQPEKSAEEKRVMELEQGFKKLSDNNVQLRKDKADLGSQLSARTAEKAALEKEIEKLNRTEQQLRIRIASYERAASIKTSPRCPIMPIQPPSANSNNEVKGLQSVINQQKAKIDLIDSNFTQTVQYLSQERDNALRDRDLQLQEAIRLRKDNTLVKEQLHEYTRKCKEDFASSLDGIQTVTRDFLNRISGLFPHYQTFHLTCESQRLEMEKIKSSCTNLSRDIENKFQMYLDNVGKKVAEIQALSSQKEVQSRHLSADLKQCEDKMKDAIATATKELERKQGEHDEKVEKLLIEQNRLREEKKNQEEKVAQKDREILDLQTRLSNKGVPSRTGVPYGASQPGGQTPTNFSSSGNPGHGISKTPTMG</sequence>
<evidence type="ECO:0000256" key="1">
    <source>
        <dbReference type="SAM" id="Coils"/>
    </source>
</evidence>
<protein>
    <submittedName>
        <fullName evidence="5">Plasmalemma vesicle associated protein b</fullName>
    </submittedName>
    <submittedName>
        <fullName evidence="4">Plasmalemma vesicle-associated protein</fullName>
    </submittedName>
</protein>
<proteinExistence type="predicted"/>
<dbReference type="EMBL" id="WKFB01000135">
    <property type="protein sequence ID" value="KAF6734403.1"/>
    <property type="molecule type" value="Genomic_DNA"/>
</dbReference>
<dbReference type="PaxDb" id="30732-ENSOMEP00000004067"/>
<feature type="compositionally biased region" description="Basic and acidic residues" evidence="2">
    <location>
        <begin position="357"/>
        <end position="373"/>
    </location>
</feature>
<organism evidence="5 6">
    <name type="scientific">Oryzias melastigma</name>
    <name type="common">Marine medaka</name>
    <dbReference type="NCBI Taxonomy" id="30732"/>
    <lineage>
        <taxon>Eukaryota</taxon>
        <taxon>Metazoa</taxon>
        <taxon>Chordata</taxon>
        <taxon>Craniata</taxon>
        <taxon>Vertebrata</taxon>
        <taxon>Euteleostomi</taxon>
        <taxon>Actinopterygii</taxon>
        <taxon>Neopterygii</taxon>
        <taxon>Teleostei</taxon>
        <taxon>Neoteleostei</taxon>
        <taxon>Acanthomorphata</taxon>
        <taxon>Ovalentaria</taxon>
        <taxon>Atherinomorphae</taxon>
        <taxon>Beloniformes</taxon>
        <taxon>Adrianichthyidae</taxon>
        <taxon>Oryziinae</taxon>
        <taxon>Oryzias</taxon>
    </lineage>
</organism>
<dbReference type="OrthoDB" id="9944409at2759"/>
<dbReference type="GO" id="GO:0043114">
    <property type="term" value="P:regulation of vascular permeability"/>
    <property type="evidence" value="ECO:0007669"/>
    <property type="project" value="Ensembl"/>
</dbReference>